<reference evidence="1" key="2">
    <citation type="submission" date="2020-05" db="UniProtKB">
        <authorList>
            <consortium name="EnsemblMetazoa"/>
        </authorList>
    </citation>
    <scope>IDENTIFICATION</scope>
    <source>
        <strain evidence="1">IAEA</strain>
    </source>
</reference>
<keyword evidence="2" id="KW-1185">Reference proteome</keyword>
<sequence length="94" mass="10683">MHMYTNIAFCNHYDVLCTAYTYCTDFLYAHARCLTPLNSSSTKAASIRSGYGKYCSEVDINTNHRPHTVVCPDAIFMTRKDYPGICCTQIRARV</sequence>
<name>A0A1B0B280_9MUSC</name>
<organism evidence="1 2">
    <name type="scientific">Glossina palpalis gambiensis</name>
    <dbReference type="NCBI Taxonomy" id="67801"/>
    <lineage>
        <taxon>Eukaryota</taxon>
        <taxon>Metazoa</taxon>
        <taxon>Ecdysozoa</taxon>
        <taxon>Arthropoda</taxon>
        <taxon>Hexapoda</taxon>
        <taxon>Insecta</taxon>
        <taxon>Pterygota</taxon>
        <taxon>Neoptera</taxon>
        <taxon>Endopterygota</taxon>
        <taxon>Diptera</taxon>
        <taxon>Brachycera</taxon>
        <taxon>Muscomorpha</taxon>
        <taxon>Hippoboscoidea</taxon>
        <taxon>Glossinidae</taxon>
        <taxon>Glossina</taxon>
    </lineage>
</organism>
<reference evidence="2" key="1">
    <citation type="submission" date="2015-01" db="EMBL/GenBank/DDBJ databases">
        <authorList>
            <person name="Aksoy S."/>
            <person name="Warren W."/>
            <person name="Wilson R.K."/>
        </authorList>
    </citation>
    <scope>NUCLEOTIDE SEQUENCE [LARGE SCALE GENOMIC DNA]</scope>
    <source>
        <strain evidence="2">IAEA</strain>
    </source>
</reference>
<dbReference type="EMBL" id="JXJN01007470">
    <property type="status" value="NOT_ANNOTATED_CDS"/>
    <property type="molecule type" value="Genomic_DNA"/>
</dbReference>
<proteinExistence type="predicted"/>
<evidence type="ECO:0000313" key="1">
    <source>
        <dbReference type="EnsemblMetazoa" id="GPPI016505-PA"/>
    </source>
</evidence>
<dbReference type="VEuPathDB" id="VectorBase:GPPI016505"/>
<dbReference type="AlphaFoldDB" id="A0A1B0B280"/>
<dbReference type="Proteomes" id="UP000092460">
    <property type="component" value="Unassembled WGS sequence"/>
</dbReference>
<dbReference type="EnsemblMetazoa" id="GPPI016505-RA">
    <property type="protein sequence ID" value="GPPI016505-PA"/>
    <property type="gene ID" value="GPPI016505"/>
</dbReference>
<accession>A0A1B0B280</accession>
<evidence type="ECO:0000313" key="2">
    <source>
        <dbReference type="Proteomes" id="UP000092460"/>
    </source>
</evidence>
<protein>
    <submittedName>
        <fullName evidence="1">Uncharacterized protein</fullName>
    </submittedName>
</protein>